<dbReference type="GO" id="GO:0032993">
    <property type="term" value="C:protein-DNA complex"/>
    <property type="evidence" value="ECO:0007669"/>
    <property type="project" value="TreeGrafter"/>
</dbReference>
<reference evidence="8 9" key="1">
    <citation type="submission" date="2016-10" db="EMBL/GenBank/DDBJ databases">
        <authorList>
            <person name="de Groot N.N."/>
        </authorList>
    </citation>
    <scope>NUCLEOTIDE SEQUENCE [LARGE SCALE GENOMIC DNA]</scope>
    <source>
        <strain evidence="8 9">DSM 21039</strain>
    </source>
</reference>
<comment type="similarity">
    <text evidence="2">Belongs to the alkylbase DNA glycosidase AlkA family.</text>
</comment>
<dbReference type="Gene3D" id="1.10.1670.40">
    <property type="match status" value="1"/>
</dbReference>
<feature type="compositionally biased region" description="Low complexity" evidence="6">
    <location>
        <begin position="9"/>
        <end position="30"/>
    </location>
</feature>
<keyword evidence="9" id="KW-1185">Reference proteome</keyword>
<feature type="domain" description="HhH-GPD" evidence="7">
    <location>
        <begin position="112"/>
        <end position="269"/>
    </location>
</feature>
<dbReference type="PROSITE" id="PS00516">
    <property type="entry name" value="ALKYLBASE_DNA_GLYCOS"/>
    <property type="match status" value="1"/>
</dbReference>
<dbReference type="GO" id="GO:0032131">
    <property type="term" value="F:alkylated DNA binding"/>
    <property type="evidence" value="ECO:0007669"/>
    <property type="project" value="TreeGrafter"/>
</dbReference>
<gene>
    <name evidence="8" type="ORF">SAMN04488505_1011053</name>
</gene>
<dbReference type="FunFam" id="1.10.340.30:FF:000004">
    <property type="entry name" value="DNA-3-methyladenine glycosylase II"/>
    <property type="match status" value="1"/>
</dbReference>
<evidence type="ECO:0000256" key="2">
    <source>
        <dbReference type="ARBA" id="ARBA00010817"/>
    </source>
</evidence>
<dbReference type="PANTHER" id="PTHR43003">
    <property type="entry name" value="DNA-3-METHYLADENINE GLYCOSYLASE"/>
    <property type="match status" value="1"/>
</dbReference>
<dbReference type="Gene3D" id="1.10.340.30">
    <property type="entry name" value="Hypothetical protein, domain 2"/>
    <property type="match status" value="1"/>
</dbReference>
<comment type="catalytic activity">
    <reaction evidence="1">
        <text>Hydrolysis of alkylated DNA, releasing 3-methyladenine, 3-methylguanine, 7-methylguanine and 7-methyladenine.</text>
        <dbReference type="EC" id="3.2.2.21"/>
    </reaction>
</comment>
<evidence type="ECO:0000256" key="3">
    <source>
        <dbReference type="ARBA" id="ARBA00012000"/>
    </source>
</evidence>
<dbReference type="InterPro" id="IPR000035">
    <property type="entry name" value="Alkylbase_DNA_glycsylse_CS"/>
</dbReference>
<proteinExistence type="inferred from homology"/>
<name>A0A1H7KM74_9BACT</name>
<dbReference type="InterPro" id="IPR011257">
    <property type="entry name" value="DNA_glycosylase"/>
</dbReference>
<dbReference type="RefSeq" id="WP_238386496.1">
    <property type="nucleotide sequence ID" value="NZ_FOBB01000001.1"/>
</dbReference>
<dbReference type="SMART" id="SM00478">
    <property type="entry name" value="ENDO3c"/>
    <property type="match status" value="1"/>
</dbReference>
<evidence type="ECO:0000313" key="9">
    <source>
        <dbReference type="Proteomes" id="UP000198984"/>
    </source>
</evidence>
<evidence type="ECO:0000256" key="4">
    <source>
        <dbReference type="ARBA" id="ARBA00022763"/>
    </source>
</evidence>
<dbReference type="InterPro" id="IPR003265">
    <property type="entry name" value="HhH-GPD_domain"/>
</dbReference>
<dbReference type="AlphaFoldDB" id="A0A1H7KM74"/>
<evidence type="ECO:0000313" key="8">
    <source>
        <dbReference type="EMBL" id="SEK87616.1"/>
    </source>
</evidence>
<dbReference type="InterPro" id="IPR051912">
    <property type="entry name" value="Alkylbase_DNA_Glycosylase/TA"/>
</dbReference>
<dbReference type="GO" id="GO:0006285">
    <property type="term" value="P:base-excision repair, AP site formation"/>
    <property type="evidence" value="ECO:0007669"/>
    <property type="project" value="TreeGrafter"/>
</dbReference>
<dbReference type="PANTHER" id="PTHR43003:SF5">
    <property type="entry name" value="DNA-3-METHYLADENINE GLYCOSYLASE"/>
    <property type="match status" value="1"/>
</dbReference>
<keyword evidence="5" id="KW-0234">DNA repair</keyword>
<evidence type="ECO:0000259" key="7">
    <source>
        <dbReference type="SMART" id="SM00478"/>
    </source>
</evidence>
<dbReference type="STRING" id="573321.SAMN04488505_1011053"/>
<organism evidence="8 9">
    <name type="scientific">Chitinophaga rupis</name>
    <dbReference type="NCBI Taxonomy" id="573321"/>
    <lineage>
        <taxon>Bacteria</taxon>
        <taxon>Pseudomonadati</taxon>
        <taxon>Bacteroidota</taxon>
        <taxon>Chitinophagia</taxon>
        <taxon>Chitinophagales</taxon>
        <taxon>Chitinophagaceae</taxon>
        <taxon>Chitinophaga</taxon>
    </lineage>
</organism>
<dbReference type="GO" id="GO:0008725">
    <property type="term" value="F:DNA-3-methyladenine glycosylase activity"/>
    <property type="evidence" value="ECO:0007669"/>
    <property type="project" value="TreeGrafter"/>
</dbReference>
<dbReference type="GO" id="GO:0043916">
    <property type="term" value="F:DNA-7-methylguanine glycosylase activity"/>
    <property type="evidence" value="ECO:0007669"/>
    <property type="project" value="TreeGrafter"/>
</dbReference>
<protein>
    <recommendedName>
        <fullName evidence="3">DNA-3-methyladenine glycosylase II</fullName>
        <ecNumber evidence="3">3.2.2.21</ecNumber>
    </recommendedName>
</protein>
<dbReference type="Proteomes" id="UP000198984">
    <property type="component" value="Unassembled WGS sequence"/>
</dbReference>
<accession>A0A1H7KM74</accession>
<sequence length="279" mass="30291">MPKAKVTPAKSSAAKGSAAKGAVKSTAPKAAAGKAASAKAAASKAAKVKMPPAAKTAATAASAIPAPPLQDTNALYHPHLSKDKKLLTIMTELLPAVPVRKNIALRLIASIMSQQLSTKVATVIYNRFLALYGGKEPTPQQVLDTPAATLRSIGLSNAKVSYVHNVARFTVEEKLTDKKLQQMSNEEVLAYLTQIKGVGRWTVEMLLMFYLGREDVFAVDDLGLQQSMIKLYHLDTSDKKALRQRLLQISAKWSPYRTYASRYLWAWKDMKPVAGNEKG</sequence>
<dbReference type="Pfam" id="PF00730">
    <property type="entry name" value="HhH-GPD"/>
    <property type="match status" value="1"/>
</dbReference>
<evidence type="ECO:0000256" key="6">
    <source>
        <dbReference type="SAM" id="MobiDB-lite"/>
    </source>
</evidence>
<evidence type="ECO:0000256" key="5">
    <source>
        <dbReference type="ARBA" id="ARBA00023204"/>
    </source>
</evidence>
<feature type="region of interest" description="Disordered" evidence="6">
    <location>
        <begin position="1"/>
        <end position="30"/>
    </location>
</feature>
<evidence type="ECO:0000256" key="1">
    <source>
        <dbReference type="ARBA" id="ARBA00000086"/>
    </source>
</evidence>
<dbReference type="CDD" id="cd00056">
    <property type="entry name" value="ENDO3c"/>
    <property type="match status" value="1"/>
</dbReference>
<dbReference type="GO" id="GO:0006307">
    <property type="term" value="P:DNA alkylation repair"/>
    <property type="evidence" value="ECO:0007669"/>
    <property type="project" value="TreeGrafter"/>
</dbReference>
<dbReference type="EMBL" id="FOBB01000001">
    <property type="protein sequence ID" value="SEK87616.1"/>
    <property type="molecule type" value="Genomic_DNA"/>
</dbReference>
<dbReference type="EC" id="3.2.2.21" evidence="3"/>
<dbReference type="SUPFAM" id="SSF48150">
    <property type="entry name" value="DNA-glycosylase"/>
    <property type="match status" value="1"/>
</dbReference>
<keyword evidence="4" id="KW-0227">DNA damage</keyword>